<accession>A0A511AJ81</accession>
<dbReference type="Proteomes" id="UP000321225">
    <property type="component" value="Unassembled WGS sequence"/>
</dbReference>
<dbReference type="PANTHER" id="PTHR43861:SF3">
    <property type="entry name" value="PUTATIVE (AFU_ORTHOLOGUE AFUA_2G14390)-RELATED"/>
    <property type="match status" value="1"/>
</dbReference>
<keyword evidence="3" id="KW-1185">Reference proteome</keyword>
<dbReference type="SUPFAM" id="SSF53335">
    <property type="entry name" value="S-adenosyl-L-methionine-dependent methyltransferases"/>
    <property type="match status" value="1"/>
</dbReference>
<keyword evidence="1 2" id="KW-0808">Transferase</keyword>
<dbReference type="EMBL" id="BJUW01000004">
    <property type="protein sequence ID" value="GEK85997.1"/>
    <property type="molecule type" value="Genomic_DNA"/>
</dbReference>
<keyword evidence="2" id="KW-0489">Methyltransferase</keyword>
<evidence type="ECO:0000313" key="2">
    <source>
        <dbReference type="EMBL" id="GEK85997.1"/>
    </source>
</evidence>
<evidence type="ECO:0000313" key="3">
    <source>
        <dbReference type="Proteomes" id="UP000321225"/>
    </source>
</evidence>
<evidence type="ECO:0000256" key="1">
    <source>
        <dbReference type="ARBA" id="ARBA00022679"/>
    </source>
</evidence>
<dbReference type="PANTHER" id="PTHR43861">
    <property type="entry name" value="TRANS-ACONITATE 2-METHYLTRANSFERASE-RELATED"/>
    <property type="match status" value="1"/>
</dbReference>
<reference evidence="2 3" key="1">
    <citation type="submission" date="2019-07" db="EMBL/GenBank/DDBJ databases">
        <title>Whole genome shotgun sequence of Microbacterium aerolatum NBRC 103071.</title>
        <authorList>
            <person name="Hosoyama A."/>
            <person name="Uohara A."/>
            <person name="Ohji S."/>
            <person name="Ichikawa N."/>
        </authorList>
    </citation>
    <scope>NUCLEOTIDE SEQUENCE [LARGE SCALE GENOMIC DNA]</scope>
    <source>
        <strain evidence="2 3">NBRC 103071</strain>
    </source>
</reference>
<dbReference type="GO" id="GO:0008168">
    <property type="term" value="F:methyltransferase activity"/>
    <property type="evidence" value="ECO:0007669"/>
    <property type="project" value="UniProtKB-KW"/>
</dbReference>
<dbReference type="Pfam" id="PF13489">
    <property type="entry name" value="Methyltransf_23"/>
    <property type="match status" value="1"/>
</dbReference>
<proteinExistence type="predicted"/>
<protein>
    <submittedName>
        <fullName evidence="2">SAM-dependent methyltransferase</fullName>
    </submittedName>
</protein>
<dbReference type="AlphaFoldDB" id="A0A511AJ81"/>
<dbReference type="RefSeq" id="WP_229718217.1">
    <property type="nucleotide sequence ID" value="NZ_BJUW01000004.1"/>
</dbReference>
<sequence>MGVLESLARFNAAHPWSHNEAYTALVLRHARTVRRLGGSAAVDVGCGTGNLLAPLSSVFPQVIGIEPDDSTALIASRRFEASNTVRVDHRAFGGEAAHGYDFIVFVASLHHMPLRATLQEAMFALRPGGRIVIIGLSRETADDRLHSSISLLLNPVIGFVRNPRRTAAAPLHMSAPTASASESFDEIRKIAAEVLPGIRMRRRLFWRYSAVWTAPV</sequence>
<dbReference type="GO" id="GO:0032259">
    <property type="term" value="P:methylation"/>
    <property type="evidence" value="ECO:0007669"/>
    <property type="project" value="UniProtKB-KW"/>
</dbReference>
<comment type="caution">
    <text evidence="2">The sequence shown here is derived from an EMBL/GenBank/DDBJ whole genome shotgun (WGS) entry which is preliminary data.</text>
</comment>
<dbReference type="Gene3D" id="3.40.50.150">
    <property type="entry name" value="Vaccinia Virus protein VP39"/>
    <property type="match status" value="1"/>
</dbReference>
<dbReference type="InterPro" id="IPR029063">
    <property type="entry name" value="SAM-dependent_MTases_sf"/>
</dbReference>
<dbReference type="CDD" id="cd02440">
    <property type="entry name" value="AdoMet_MTases"/>
    <property type="match status" value="1"/>
</dbReference>
<organism evidence="2 3">
    <name type="scientific">Microbacterium aerolatum</name>
    <dbReference type="NCBI Taxonomy" id="153731"/>
    <lineage>
        <taxon>Bacteria</taxon>
        <taxon>Bacillati</taxon>
        <taxon>Actinomycetota</taxon>
        <taxon>Actinomycetes</taxon>
        <taxon>Micrococcales</taxon>
        <taxon>Microbacteriaceae</taxon>
        <taxon>Microbacterium</taxon>
    </lineage>
</organism>
<name>A0A511AJ81_9MICO</name>
<gene>
    <name evidence="2" type="ORF">MAE01_11730</name>
</gene>